<evidence type="ECO:0000313" key="16">
    <source>
        <dbReference type="Proteomes" id="UP000822688"/>
    </source>
</evidence>
<dbReference type="Gene3D" id="3.30.890.10">
    <property type="entry name" value="Methyl-cpg-binding Protein 2, Chain A"/>
    <property type="match status" value="1"/>
</dbReference>
<keyword evidence="5" id="KW-0862">Zinc</keyword>
<dbReference type="Gene3D" id="3.30.40.10">
    <property type="entry name" value="Zinc/RING finger domain, C3HC4 (zinc finger)"/>
    <property type="match status" value="2"/>
</dbReference>
<evidence type="ECO:0000256" key="2">
    <source>
        <dbReference type="ARBA" id="ARBA00007444"/>
    </source>
</evidence>
<dbReference type="InterPro" id="IPR019787">
    <property type="entry name" value="Znf_PHD-finger"/>
</dbReference>
<feature type="region of interest" description="Disordered" evidence="11">
    <location>
        <begin position="3193"/>
        <end position="3265"/>
    </location>
</feature>
<protein>
    <submittedName>
        <fullName evidence="15">Uncharacterized protein</fullName>
    </submittedName>
</protein>
<evidence type="ECO:0000313" key="15">
    <source>
        <dbReference type="EMBL" id="KAG0562105.1"/>
    </source>
</evidence>
<feature type="region of interest" description="Disordered" evidence="11">
    <location>
        <begin position="2764"/>
        <end position="2789"/>
    </location>
</feature>
<feature type="region of interest" description="Disordered" evidence="11">
    <location>
        <begin position="2629"/>
        <end position="2723"/>
    </location>
</feature>
<feature type="region of interest" description="Disordered" evidence="11">
    <location>
        <begin position="1415"/>
        <end position="1435"/>
    </location>
</feature>
<dbReference type="CDD" id="cd15489">
    <property type="entry name" value="PHD_SF"/>
    <property type="match status" value="1"/>
</dbReference>
<evidence type="ECO:0000256" key="1">
    <source>
        <dbReference type="ARBA" id="ARBA00004123"/>
    </source>
</evidence>
<dbReference type="PANTHER" id="PTHR47162">
    <property type="entry name" value="OS02G0192300 PROTEIN"/>
    <property type="match status" value="1"/>
</dbReference>
<feature type="compositionally biased region" description="Basic and acidic residues" evidence="11">
    <location>
        <begin position="2252"/>
        <end position="2264"/>
    </location>
</feature>
<feature type="region of interest" description="Disordered" evidence="11">
    <location>
        <begin position="3725"/>
        <end position="3751"/>
    </location>
</feature>
<organism evidence="15 16">
    <name type="scientific">Ceratodon purpureus</name>
    <name type="common">Fire moss</name>
    <name type="synonym">Dicranum purpureum</name>
    <dbReference type="NCBI Taxonomy" id="3225"/>
    <lineage>
        <taxon>Eukaryota</taxon>
        <taxon>Viridiplantae</taxon>
        <taxon>Streptophyta</taxon>
        <taxon>Embryophyta</taxon>
        <taxon>Bryophyta</taxon>
        <taxon>Bryophytina</taxon>
        <taxon>Bryopsida</taxon>
        <taxon>Dicranidae</taxon>
        <taxon>Pseudoditrichales</taxon>
        <taxon>Ditrichaceae</taxon>
        <taxon>Ceratodon</taxon>
    </lineage>
</organism>
<dbReference type="GO" id="GO:0000785">
    <property type="term" value="C:chromatin"/>
    <property type="evidence" value="ECO:0007669"/>
    <property type="project" value="UniProtKB-ARBA"/>
</dbReference>
<dbReference type="Pfam" id="PF15612">
    <property type="entry name" value="WHIM1"/>
    <property type="match status" value="1"/>
</dbReference>
<dbReference type="CDD" id="cd04369">
    <property type="entry name" value="Bromodomain"/>
    <property type="match status" value="1"/>
</dbReference>
<comment type="similarity">
    <text evidence="2">Belongs to the WAL family.</text>
</comment>
<feature type="domain" description="MBD" evidence="14">
    <location>
        <begin position="581"/>
        <end position="649"/>
    </location>
</feature>
<comment type="subcellular location">
    <subcellularLocation>
        <location evidence="1">Nucleus</location>
    </subcellularLocation>
</comment>
<feature type="compositionally biased region" description="Basic and acidic residues" evidence="11">
    <location>
        <begin position="2196"/>
        <end position="2217"/>
    </location>
</feature>
<dbReference type="Pfam" id="PF15613">
    <property type="entry name" value="WSD"/>
    <property type="match status" value="1"/>
</dbReference>
<evidence type="ECO:0000256" key="6">
    <source>
        <dbReference type="ARBA" id="ARBA00023015"/>
    </source>
</evidence>
<dbReference type="Pfam" id="PF01429">
    <property type="entry name" value="MBD"/>
    <property type="match status" value="1"/>
</dbReference>
<dbReference type="PROSITE" id="PS50982">
    <property type="entry name" value="MBD"/>
    <property type="match status" value="1"/>
</dbReference>
<evidence type="ECO:0000256" key="7">
    <source>
        <dbReference type="ARBA" id="ARBA00023117"/>
    </source>
</evidence>
<dbReference type="GO" id="GO:0003677">
    <property type="term" value="F:DNA binding"/>
    <property type="evidence" value="ECO:0007669"/>
    <property type="project" value="InterPro"/>
</dbReference>
<reference evidence="15" key="1">
    <citation type="submission" date="2020-06" db="EMBL/GenBank/DDBJ databases">
        <title>WGS assembly of Ceratodon purpureus strain R40.</title>
        <authorList>
            <person name="Carey S.B."/>
            <person name="Jenkins J."/>
            <person name="Shu S."/>
            <person name="Lovell J.T."/>
            <person name="Sreedasyam A."/>
            <person name="Maumus F."/>
            <person name="Tiley G.P."/>
            <person name="Fernandez-Pozo N."/>
            <person name="Barry K."/>
            <person name="Chen C."/>
            <person name="Wang M."/>
            <person name="Lipzen A."/>
            <person name="Daum C."/>
            <person name="Saski C.A."/>
            <person name="Payton A.C."/>
            <person name="Mcbreen J.C."/>
            <person name="Conrad R.E."/>
            <person name="Kollar L.M."/>
            <person name="Olsson S."/>
            <person name="Huttunen S."/>
            <person name="Landis J.B."/>
            <person name="Wickett N.J."/>
            <person name="Johnson M.G."/>
            <person name="Rensing S.A."/>
            <person name="Grimwood J."/>
            <person name="Schmutz J."/>
            <person name="Mcdaniel S.F."/>
        </authorList>
    </citation>
    <scope>NUCLEOTIDE SEQUENCE</scope>
    <source>
        <strain evidence="15">R40</strain>
    </source>
</reference>
<dbReference type="InterPro" id="IPR001965">
    <property type="entry name" value="Znf_PHD"/>
</dbReference>
<evidence type="ECO:0000256" key="9">
    <source>
        <dbReference type="ARBA" id="ARBA00023242"/>
    </source>
</evidence>
<evidence type="ECO:0000259" key="14">
    <source>
        <dbReference type="PROSITE" id="PS50982"/>
    </source>
</evidence>
<dbReference type="Proteomes" id="UP000822688">
    <property type="component" value="Chromosome 9"/>
</dbReference>
<sequence>MDASLPGGCSAQSAQGVSLQVEASGCTEVGNVVEKQGSLGGSKGQSNGAPIIDLTEDVEAQCDDGSSKMPIHVLQGVANEDSRLISSNGLGRVVVSASPNSDIREHENWKKGHGLTENGARKEEEINGLKSIAKDAPQVRIESQLPMRQLARKGGLLKGEAASASKTVLSVADAVKEGILKKERQEQDRKEALESVVAIHGKRREVSGHAALFPGVTGPESGRLCHCCNRPETLKSTIFCDKCERGFHVDCVKHWPTPAHELDVWHCGPCGLQPGHYWPLGRVLISYDNAVAEYQKYSSNFLTALQKKEDPGFGAFSLGMDQKIHEKSDGVEASTTKVKVIRDFKKEARKGAAKGSLTTAGSLPVVSNAGHVTPMLTKESGIQVSGGASAQSKMLSYPGYVPIQPKSALNSVAPIVNFIVPPDASAIRTLPSPNAHLSASHQSNTILPGTEYTVSNAPDLTYTGSISTHLTPIQLYKTGKDLKGTTAISSHFEASPSGPQYQKSSVMNQYVSSSQPNVIGPSNLSSGTNQISVQQTAAPSSGTFCLEVSSSEELRLFAVGERLTEREELLREAKESLRQLRTFISGLQGKLPEDWRVVLRRKPTGAQEKYYLSPAKRKYRSRQDVARFLGLVHDPRLQKPKVPSTHGLISVESLLAMKEINKPVIQAIEVSKLPMFFGDVMIEKLGVIDPRSTYSDDHHIWPVGFLSSYHDPDTGSYCISTVEDGGDLGPIFRVTRKLVIGPANTNNDLLATSSLGKSGLSVSGIPVHAGQTKVNEDISSLGVLGGVIAKTGDSSVNKMAAEGIKQHTEDGHEDVVKHMGKPEGHKEPGNAKGGMIPLGKCHEDGSEIVNNDNSLALSKNHVVANHSVGQGVIDLTEEQEISKDRRSETTLENKVSASDVKNDLNTINNGKNVGGLENLTANNHHSELPPVVIDLSDEEDDKPSALVSRGKGPVQESVGPSSVGVADVAFRKPLGFQSPPIKPLPNILMEEFTVEARSTGEAWKLFSKQFVENCKKSLGSGINCSVPIVEATNDYVIFHSGTSNLGDGGTDVSNSALLRQTSIDRRETTKALFYENLEKRLGEDRFGLNLPEVQKMIRALHIGKPAVNDKAWVKGVDQIVEAARTAALLLPSIKDPAENASGPWKRRKRKSKADVTAEESVKKLKSSSTDLLALPQVHNLGAGEQLGIEKVVFRNPPPVIMMAPASAPAIELGQSCVLTATATPVPPPVVIVEEPRQPPPAGQPVLKKLPFELVGDLLQVWEFLGRFSDLFGHEINFTLEDLEAGLMDGASAKAGLEVTTHIKDSSRQSGGKENVDGAVVSSVENMTVGREQTNLTGPDESAVKDTTKGDKTSDKPSTAVDSKQDNIEVSNLSKNADLNVAAETQSVVTGSFTGHTEDVERKEKSSEDLKFKGTEEENLHVSHGGLNGTKNPAASSDESLGKSFAFLAEAHIPILKFLVSDLKFRVFKGLNEDEGDEPKKRGRKRVSDIALPPEFGDDLPMNAITWPEVAHRYLVAILDVKKQGEITELALEERRKLVRYFEGDGGVMGGAVEGIVGVESDAQVLAEAEKELTLRMPKTVEKDIVIFVPQEWDVALTPINPAPKKIKSGRTGEMPEVLPKWVEALEPVRKMPTNLGTKLKNQVQVSLDLNPPDWAKATLEWSLSKGTFKSNAAGTTKRAVLEVLAQYHGEELKAINAPRVRKVKAAPSAEHLMQRCRIVLREVAKADSKQVFSNLVGAAFAMKSNKEAEPLARPLDFRTIDARLAAGAYGGSTDAFAADMRQVWKNVEEVHRSSSAILELANNLSLLFEKLYLKQVISLIKGVSEAKDKEKEKATDVDGLGKKPLIKSGTKGPGNATDDKLGKAPWEDDTTCRVCGIDEDYDSILLCDGCDAEYHIYCLVPPLEKVPKGNWFCPSCVAVEEAFPEAPSLGEAELAALEEKMDRPVAGSILKLEYEDEKISSSVLSNKHELEKPGRVLRSGTKSEVDVEDDTPCKGPESQRPAVESTMEALLKELEEKDYWQLSLSDKLSLLKFLCDEALKTPQVRAHLEKSVEVALELQQQLRDLVAERLKIVVPVDATTHGKSADKETLQKPQIASQQGLSLYATQTRDGATAVASSIRLELQTSDVAEAKIVPPAPGSDGVVLGVDSMSETQEMTVGVAKVVHDLDLNVEAGKEPESDQLSSDQKVLSGPGSVETDKETPSMKGLESTRLDESDASKISQSRDSGIMNSGNGSLDQKRGVEQGTEQSVPDQDKESHGSKKSDVPIAEGVEGIIPIQPDAAQMPLNPLKRSLETATSDIPTTLSNGPDNLKKAKKEEIAVNSTLPGVNGAESNGLTKESSDGKAIAGKEPEGEGNRTSVLRSARELDAKITKLGAKLFNLSLRREHMGTDHLGRQYWALTGVDGRPCVVVADMTSASQDQTGKGPNPDPGSQGIEDQNTFISTVPQESKTASEDKLNDGPDLKTVDEGIKWIHYKGDKALDELVKWLSPRCQHERVLRVAIYHWRRSLYSRQLLDMPDITTASSDSCAPITTQSSKVVDESGAVREISLREEIVERRNIQNFPAAKATRLLQRRYAAPTASGLALASDQNDDVLKRCECLELLWTSRHHCQTCHETYELTAEFQTHLNDCPPGSKPSTENVPKEVQPQIPPKPKKFTHDSTKIPVKTKKLSSFDRAQDPHQSSAKNGTATRSERARRSLKREGSQPIVDEDVDMEPTESVEPLSEYVENLQTQKILTPQVQVPVKHTPSNGLLKALEELIEPSSLQVLSQPPEQPTKPTQEPREENETFATTLPVDDWDANVLPAKFGITSGKQVADVNQSQKPASLISNQLNCSSSLHSSQSNAGGWVDDLNVSNQSAREMGLNANQLNCPSNPQGSQGNSGGWVNDLNISDQQFRDQGLYLPQTNCTTISQNGQGNSGGWVNDLNISSQSFTEQMLNSTRLDSSNTAHGAHGNSGGWANDLNVATQSFREDASASYGYHPPAPAMISTPQASQERISQIGFSDRGQSYAPPIQNSVVFDSSLMMPSSPDYPSMEGFPSLESSNPAATQYQQFIPPRNTVGHTPVANPNFLLSLSDTNPKPVPFNQYLAPLEHGSSQQLTFQQMLSSHDPLSAPSSLYPNFLPSAENVNSTHLSYTNLLHSLDSRNPQPVLYPQYNSSIENINLNGSNNPPASSFPNLNYTNPSAVPYVHLNSNFSPSDSRHSNLNNHSNPPVYTNLTPNPPSSRHASLQSSPLFNNFNTSSNPSVPHHTSLNPNSSPLFTSLNVSNPPAPSFAHFPHNNNVVEPETKKFDVGRFKSNSWFDSQSTAEALERPAVIPTKPTARRSSTWDYLINLPLPSSQGNERSVQRHHAEALGSHSSTPPIEVGSLPFDLMFEKPQREDLNTSTVPVGNSALNLDRMFEGQQIGRQICNSIQETISLKTDSVTLDLMLEKHEQEHGVLREAAGSLSIDLMSIPEEHIEILPADTMATAEETCIETVQVKPIEAAKETCSGDDQGDCTEAARGSCEDNVQIDCSGINKESCEASIQVDPNGADRHACVEDVQVKAQADPELDRVETKQEEMGKGSEEKIILPPTVPVAGASCVSGGRKPVKRFPVVSSSLRPLEGEQKYLLKGLKISLLDMEAALANDVLESSRALPVRRRAWRSFVKSASCIYEVTKAIILLELMVKADCLKPYWGFWSSLSAAARSSSLSSLALRLFALDSAITYERVKAPGDGKEIINTSTIVKTKKKKPSELQLPPPPKKKKKK</sequence>
<evidence type="ECO:0000256" key="4">
    <source>
        <dbReference type="ARBA" id="ARBA00022771"/>
    </source>
</evidence>
<dbReference type="GO" id="GO:0008270">
    <property type="term" value="F:zinc ion binding"/>
    <property type="evidence" value="ECO:0007669"/>
    <property type="project" value="UniProtKB-KW"/>
</dbReference>
<feature type="region of interest" description="Disordered" evidence="11">
    <location>
        <begin position="3341"/>
        <end position="3364"/>
    </location>
</feature>
<dbReference type="InterPro" id="IPR013083">
    <property type="entry name" value="Znf_RING/FYVE/PHD"/>
</dbReference>
<feature type="domain" description="PHD-type" evidence="12">
    <location>
        <begin position="1869"/>
        <end position="1919"/>
    </location>
</feature>
<dbReference type="SMART" id="SM00297">
    <property type="entry name" value="BROMO"/>
    <property type="match status" value="1"/>
</dbReference>
<keyword evidence="7" id="KW-0103">Bromodomain</keyword>
<keyword evidence="8" id="KW-0804">Transcription</keyword>
<dbReference type="Pfam" id="PF02791">
    <property type="entry name" value="DDT"/>
    <property type="match status" value="1"/>
</dbReference>
<name>A0A8T0GUM3_CERPU</name>
<dbReference type="PROSITE" id="PS51542">
    <property type="entry name" value="FYRN"/>
    <property type="match status" value="1"/>
</dbReference>
<evidence type="ECO:0000259" key="12">
    <source>
        <dbReference type="PROSITE" id="PS50016"/>
    </source>
</evidence>
<accession>A0A8T0GUM3</accession>
<feature type="compositionally biased region" description="Polar residues" evidence="11">
    <location>
        <begin position="1323"/>
        <end position="1336"/>
    </location>
</feature>
<keyword evidence="4 10" id="KW-0863">Zinc-finger</keyword>
<dbReference type="PROSITE" id="PS01359">
    <property type="entry name" value="ZF_PHD_1"/>
    <property type="match status" value="1"/>
</dbReference>
<feature type="domain" description="DDT" evidence="13">
    <location>
        <begin position="1251"/>
        <end position="1312"/>
    </location>
</feature>
<dbReference type="InterPro" id="IPR018501">
    <property type="entry name" value="DDT_dom"/>
</dbReference>
<dbReference type="PROSITE" id="PS50016">
    <property type="entry name" value="ZF_PHD_2"/>
    <property type="match status" value="2"/>
</dbReference>
<feature type="compositionally biased region" description="Basic and acidic residues" evidence="11">
    <location>
        <begin position="2692"/>
        <end position="2704"/>
    </location>
</feature>
<dbReference type="InterPro" id="IPR028942">
    <property type="entry name" value="WHIM1_dom"/>
</dbReference>
<evidence type="ECO:0000256" key="8">
    <source>
        <dbReference type="ARBA" id="ARBA00023163"/>
    </source>
</evidence>
<keyword evidence="6" id="KW-0805">Transcription regulation</keyword>
<comment type="caution">
    <text evidence="15">The sequence shown here is derived from an EMBL/GenBank/DDBJ whole genome shotgun (WGS) entry which is preliminary data.</text>
</comment>
<dbReference type="InterPro" id="IPR036427">
    <property type="entry name" value="Bromodomain-like_sf"/>
</dbReference>
<dbReference type="SUPFAM" id="SSF57903">
    <property type="entry name" value="FYVE/PHD zinc finger"/>
    <property type="match status" value="2"/>
</dbReference>
<dbReference type="Pfam" id="PF00628">
    <property type="entry name" value="PHD"/>
    <property type="match status" value="1"/>
</dbReference>
<feature type="compositionally biased region" description="Basic and acidic residues" evidence="11">
    <location>
        <begin position="2339"/>
        <end position="2355"/>
    </location>
</feature>
<dbReference type="InterPro" id="IPR003888">
    <property type="entry name" value="FYrich_N"/>
</dbReference>
<dbReference type="PROSITE" id="PS50827">
    <property type="entry name" value="DDT"/>
    <property type="match status" value="1"/>
</dbReference>
<dbReference type="InterPro" id="IPR028941">
    <property type="entry name" value="WHIM2_dom"/>
</dbReference>
<dbReference type="EMBL" id="CM026430">
    <property type="protein sequence ID" value="KAG0562105.1"/>
    <property type="molecule type" value="Genomic_DNA"/>
</dbReference>
<keyword evidence="16" id="KW-1185">Reference proteome</keyword>
<evidence type="ECO:0000259" key="13">
    <source>
        <dbReference type="PROSITE" id="PS50827"/>
    </source>
</evidence>
<feature type="compositionally biased region" description="Basic and acidic residues" evidence="11">
    <location>
        <begin position="1341"/>
        <end position="1354"/>
    </location>
</feature>
<feature type="compositionally biased region" description="Acidic residues" evidence="11">
    <location>
        <begin position="2709"/>
        <end position="2719"/>
    </location>
</feature>
<proteinExistence type="inferred from homology"/>
<feature type="compositionally biased region" description="Basic and acidic residues" evidence="11">
    <location>
        <begin position="1831"/>
        <end position="1841"/>
    </location>
</feature>
<dbReference type="Pfam" id="PF00439">
    <property type="entry name" value="Bromodomain"/>
    <property type="match status" value="1"/>
</dbReference>
<feature type="region of interest" description="Disordered" evidence="11">
    <location>
        <begin position="1323"/>
        <end position="1368"/>
    </location>
</feature>
<feature type="region of interest" description="Disordered" evidence="11">
    <location>
        <begin position="2416"/>
        <end position="2437"/>
    </location>
</feature>
<keyword evidence="9" id="KW-0539">Nucleus</keyword>
<dbReference type="InterPro" id="IPR001739">
    <property type="entry name" value="Methyl_CpG_DNA-bd"/>
</dbReference>
<dbReference type="PANTHER" id="PTHR47162:SF10">
    <property type="entry name" value="METHYL-CPG-BINDING DOMAIN-CONTAINING PROTEIN 9 ISOFORM X1"/>
    <property type="match status" value="1"/>
</dbReference>
<feature type="compositionally biased region" description="Polar residues" evidence="11">
    <location>
        <begin position="2218"/>
        <end position="2236"/>
    </location>
</feature>
<evidence type="ECO:0000256" key="5">
    <source>
        <dbReference type="ARBA" id="ARBA00022833"/>
    </source>
</evidence>
<dbReference type="InterPro" id="IPR011011">
    <property type="entry name" value="Znf_FYVE_PHD"/>
</dbReference>
<dbReference type="CDD" id="cd15519">
    <property type="entry name" value="PHD1_Lid2p_like"/>
    <property type="match status" value="1"/>
</dbReference>
<gene>
    <name evidence="15" type="ORF">KC19_9G118700</name>
</gene>
<evidence type="ECO:0000256" key="11">
    <source>
        <dbReference type="SAM" id="MobiDB-lite"/>
    </source>
</evidence>
<evidence type="ECO:0000256" key="10">
    <source>
        <dbReference type="PROSITE-ProRule" id="PRU00146"/>
    </source>
</evidence>
<dbReference type="SUPFAM" id="SSF47370">
    <property type="entry name" value="Bromodomain"/>
    <property type="match status" value="1"/>
</dbReference>
<feature type="domain" description="PHD-type" evidence="12">
    <location>
        <begin position="222"/>
        <end position="273"/>
    </location>
</feature>
<feature type="region of interest" description="Disordered" evidence="11">
    <location>
        <begin position="1831"/>
        <end position="1863"/>
    </location>
</feature>
<feature type="region of interest" description="Disordered" evidence="11">
    <location>
        <begin position="2324"/>
        <end position="2361"/>
    </location>
</feature>
<dbReference type="InterPro" id="IPR001487">
    <property type="entry name" value="Bromodomain"/>
</dbReference>
<feature type="compositionally biased region" description="Polar residues" evidence="11">
    <location>
        <begin position="2680"/>
        <end position="2691"/>
    </location>
</feature>
<feature type="region of interest" description="Disordered" evidence="11">
    <location>
        <begin position="1138"/>
        <end position="1160"/>
    </location>
</feature>
<feature type="region of interest" description="Disordered" evidence="11">
    <location>
        <begin position="1976"/>
        <end position="2002"/>
    </location>
</feature>
<feature type="compositionally biased region" description="Polar residues" evidence="11">
    <location>
        <begin position="2324"/>
        <end position="2338"/>
    </location>
</feature>
<dbReference type="GO" id="GO:0005634">
    <property type="term" value="C:nucleus"/>
    <property type="evidence" value="ECO:0007669"/>
    <property type="project" value="UniProtKB-SubCell"/>
</dbReference>
<feature type="region of interest" description="Disordered" evidence="11">
    <location>
        <begin position="2174"/>
        <end position="2264"/>
    </location>
</feature>
<dbReference type="InterPro" id="IPR019786">
    <property type="entry name" value="Zinc_finger_PHD-type_CS"/>
</dbReference>
<dbReference type="Gene3D" id="1.20.920.10">
    <property type="entry name" value="Bromodomain-like"/>
    <property type="match status" value="1"/>
</dbReference>
<dbReference type="SMART" id="SM00249">
    <property type="entry name" value="PHD"/>
    <property type="match status" value="2"/>
</dbReference>
<evidence type="ECO:0000256" key="3">
    <source>
        <dbReference type="ARBA" id="ARBA00022723"/>
    </source>
</evidence>
<keyword evidence="3" id="KW-0479">Metal-binding</keyword>
<feature type="region of interest" description="Disordered" evidence="11">
    <location>
        <begin position="940"/>
        <end position="960"/>
    </location>
</feature>